<evidence type="ECO:0000313" key="9">
    <source>
        <dbReference type="EMBL" id="SBT30527.1"/>
    </source>
</evidence>
<dbReference type="Pfam" id="PF10034">
    <property type="entry name" value="Dpy19"/>
    <property type="match status" value="2"/>
</dbReference>
<feature type="transmembrane region" description="Helical" evidence="8">
    <location>
        <begin position="470"/>
        <end position="489"/>
    </location>
</feature>
<name>A0A1A8YG64_PLAOA</name>
<evidence type="ECO:0000313" key="10">
    <source>
        <dbReference type="Proteomes" id="UP000078555"/>
    </source>
</evidence>
<feature type="transmembrane region" description="Helical" evidence="8">
    <location>
        <begin position="7"/>
        <end position="24"/>
    </location>
</feature>
<keyword evidence="5 8" id="KW-0812">Transmembrane</keyword>
<gene>
    <name evidence="9" type="ORF">POVWA1_001930</name>
</gene>
<comment type="subcellular location">
    <subcellularLocation>
        <location evidence="1">Membrane</location>
        <topology evidence="1">Multi-pass membrane protein</topology>
    </subcellularLocation>
</comment>
<keyword evidence="7 8" id="KW-0472">Membrane</keyword>
<feature type="transmembrane region" description="Helical" evidence="8">
    <location>
        <begin position="261"/>
        <end position="278"/>
    </location>
</feature>
<evidence type="ECO:0000256" key="2">
    <source>
        <dbReference type="ARBA" id="ARBA00008744"/>
    </source>
</evidence>
<sequence>MDKCKRNLFKWSLAVCLFVFFTFYKRFRYDLCRMYDEQKLSLYSEEAFYFSFYDDIIKSDSYWEGINLLINDDRSEHPDTINAIRRFNVYPEIALATLWRLFRLKQFFATPYNFYVYAAIFSQAASVGCLFFFAIYLGANYEGNHSRRHNNIPEKKGRFPSSELPPQCRFIVPFPPFVPSQENHIFRNSSLKYGSLFVSSFLFLLSWQFSVFVSLTHVISLFVIDLLGYKIITELQNTLITFGCSYLFALVVTFFPRYMLYTYFPYVLLAIMITTWIYRKAAVMDSINGDYKKAGDKRGRDKRVNKKQMSNNLIDDNQCHGEKIQATNLYFVRNFALVMRKGFTSICIFLLLRLIIHNREKDDSHVISLLKVRLNLSNHNFDSIIYSLGAEFNPFQKYMFNMIKESALYEYCFLFTSILLFYIIHYFTCFFRRIENKNSLDMFESPFVFLLIQFLFFALLMIIISRLRVLALPLMCVLSSLVASPSFLCNLYTTVRSTLPGSRWHVMPRTLTYAICLLACAFPFAKYFPTEEYTNIASYEPTNLEKNLDLIYWMKTNIEEGEPIITDIPTSSFLRATTNFKLVLHPQYEDVTLRKRVQDYYMLSGCIPFNEAKKYYKDKYNVSYFVSNIYRCAPTGGEINAFTISDHIDSNFSKCKDKNSMRFCNMVLYEYSNYKTLYRNGKYSVIYFGGENKKEDNTPYVYFDEKKYAHINWYIPWIDQCLLTDKMCGLHIADVARTYLDLLHYPLIGTTLYKYIENHFADGNVHVLFHLGEYYDYDVKDVHKANYFYKKAINLIVNGKKLKRGYLYELNPPCSIPKQIKIVTSYIYFLLDTSQRNIEEEIFYLYRKIHILIETVLFAIENGFYYEIVQSPFSDKTTHTIKKKFYYNEIRSVQGVLCENAAYLHSIRHKREEYIHMSQILWRLAKQLSHLNDCVLRNFRIFEGKDPNIVDYLRFFYIYP</sequence>
<comment type="similarity">
    <text evidence="2">Belongs to the dpy-19 family.</text>
</comment>
<proteinExistence type="inferred from homology"/>
<dbReference type="GO" id="GO:0005637">
    <property type="term" value="C:nuclear inner membrane"/>
    <property type="evidence" value="ECO:0007669"/>
    <property type="project" value="TreeGrafter"/>
</dbReference>
<organism evidence="9 10">
    <name type="scientific">Plasmodium ovale wallikeri</name>
    <dbReference type="NCBI Taxonomy" id="864142"/>
    <lineage>
        <taxon>Eukaryota</taxon>
        <taxon>Sar</taxon>
        <taxon>Alveolata</taxon>
        <taxon>Apicomplexa</taxon>
        <taxon>Aconoidasida</taxon>
        <taxon>Haemosporida</taxon>
        <taxon>Plasmodiidae</taxon>
        <taxon>Plasmodium</taxon>
        <taxon>Plasmodium (Plasmodium)</taxon>
    </lineage>
</organism>
<evidence type="ECO:0000256" key="1">
    <source>
        <dbReference type="ARBA" id="ARBA00004141"/>
    </source>
</evidence>
<evidence type="ECO:0000256" key="6">
    <source>
        <dbReference type="ARBA" id="ARBA00022989"/>
    </source>
</evidence>
<feature type="transmembrane region" description="Helical" evidence="8">
    <location>
        <begin position="239"/>
        <end position="255"/>
    </location>
</feature>
<feature type="transmembrane region" description="Helical" evidence="8">
    <location>
        <begin position="408"/>
        <end position="431"/>
    </location>
</feature>
<evidence type="ECO:0008006" key="11">
    <source>
        <dbReference type="Google" id="ProtNLM"/>
    </source>
</evidence>
<keyword evidence="10" id="KW-1185">Reference proteome</keyword>
<feature type="transmembrane region" description="Helical" evidence="8">
    <location>
        <begin position="114"/>
        <end position="139"/>
    </location>
</feature>
<evidence type="ECO:0000256" key="3">
    <source>
        <dbReference type="ARBA" id="ARBA00022676"/>
    </source>
</evidence>
<dbReference type="GO" id="GO:0000030">
    <property type="term" value="F:mannosyltransferase activity"/>
    <property type="evidence" value="ECO:0007669"/>
    <property type="project" value="TreeGrafter"/>
</dbReference>
<evidence type="ECO:0000256" key="8">
    <source>
        <dbReference type="SAM" id="Phobius"/>
    </source>
</evidence>
<keyword evidence="6 8" id="KW-1133">Transmembrane helix</keyword>
<evidence type="ECO:0000256" key="7">
    <source>
        <dbReference type="ARBA" id="ARBA00023136"/>
    </source>
</evidence>
<protein>
    <recommendedName>
        <fullName evidence="11">C-mannosyltransferase</fullName>
    </recommendedName>
</protein>
<keyword evidence="3" id="KW-0328">Glycosyltransferase</keyword>
<dbReference type="AlphaFoldDB" id="A0A1A8YG64"/>
<dbReference type="EMBL" id="FLRD01000003">
    <property type="protein sequence ID" value="SBT30527.1"/>
    <property type="molecule type" value="Genomic_DNA"/>
</dbReference>
<reference evidence="10" key="1">
    <citation type="submission" date="2016-05" db="EMBL/GenBank/DDBJ databases">
        <authorList>
            <person name="Naeem Raeece"/>
        </authorList>
    </citation>
    <scope>NUCLEOTIDE SEQUENCE [LARGE SCALE GENOMIC DNA]</scope>
</reference>
<dbReference type="Proteomes" id="UP000078555">
    <property type="component" value="Unassembled WGS sequence"/>
</dbReference>
<evidence type="ECO:0000256" key="4">
    <source>
        <dbReference type="ARBA" id="ARBA00022679"/>
    </source>
</evidence>
<evidence type="ECO:0000256" key="5">
    <source>
        <dbReference type="ARBA" id="ARBA00022692"/>
    </source>
</evidence>
<keyword evidence="4" id="KW-0808">Transferase</keyword>
<accession>A0A1A8YG64</accession>
<dbReference type="PANTHER" id="PTHR31488">
    <property type="entry name" value="DPY-19-LIKE 1, LIKE (H. SAPIENS)"/>
    <property type="match status" value="1"/>
</dbReference>
<dbReference type="InterPro" id="IPR018732">
    <property type="entry name" value="Dpy-19/Dpy-19-like"/>
</dbReference>
<dbReference type="PANTHER" id="PTHR31488:SF1">
    <property type="entry name" value="C-MANNOSYLTRANSFERASE DPY19L1"/>
    <property type="match status" value="1"/>
</dbReference>
<feature type="transmembrane region" description="Helical" evidence="8">
    <location>
        <begin position="338"/>
        <end position="356"/>
    </location>
</feature>
<feature type="transmembrane region" description="Helical" evidence="8">
    <location>
        <begin position="443"/>
        <end position="464"/>
    </location>
</feature>